<feature type="transmembrane region" description="Helical" evidence="1">
    <location>
        <begin position="171"/>
        <end position="195"/>
    </location>
</feature>
<proteinExistence type="predicted"/>
<evidence type="ECO:0000313" key="3">
    <source>
        <dbReference type="Proteomes" id="UP000015104"/>
    </source>
</evidence>
<feature type="transmembrane region" description="Helical" evidence="1">
    <location>
        <begin position="325"/>
        <end position="346"/>
    </location>
</feature>
<feature type="transmembrane region" description="Helical" evidence="1">
    <location>
        <begin position="293"/>
        <end position="319"/>
    </location>
</feature>
<dbReference type="Proteomes" id="UP000015104">
    <property type="component" value="Unassembled WGS sequence"/>
</dbReference>
<dbReference type="EnsemblMetazoa" id="tetur131g00010.1">
    <property type="protein sequence ID" value="tetur131g00010.1"/>
    <property type="gene ID" value="tetur131g00010"/>
</dbReference>
<reference evidence="2" key="2">
    <citation type="submission" date="2015-06" db="UniProtKB">
        <authorList>
            <consortium name="EnsemblMetazoa"/>
        </authorList>
    </citation>
    <scope>IDENTIFICATION</scope>
</reference>
<keyword evidence="1" id="KW-0812">Transmembrane</keyword>
<evidence type="ECO:0000313" key="2">
    <source>
        <dbReference type="EnsemblMetazoa" id="tetur131g00010.1"/>
    </source>
</evidence>
<organism evidence="2 3">
    <name type="scientific">Tetranychus urticae</name>
    <name type="common">Two-spotted spider mite</name>
    <dbReference type="NCBI Taxonomy" id="32264"/>
    <lineage>
        <taxon>Eukaryota</taxon>
        <taxon>Metazoa</taxon>
        <taxon>Ecdysozoa</taxon>
        <taxon>Arthropoda</taxon>
        <taxon>Chelicerata</taxon>
        <taxon>Arachnida</taxon>
        <taxon>Acari</taxon>
        <taxon>Acariformes</taxon>
        <taxon>Trombidiformes</taxon>
        <taxon>Prostigmata</taxon>
        <taxon>Eleutherengona</taxon>
        <taxon>Raphignathae</taxon>
        <taxon>Tetranychoidea</taxon>
        <taxon>Tetranychidae</taxon>
        <taxon>Tetranychus</taxon>
    </lineage>
</organism>
<feature type="transmembrane region" description="Helical" evidence="1">
    <location>
        <begin position="110"/>
        <end position="130"/>
    </location>
</feature>
<dbReference type="EMBL" id="CAEY01000136">
    <property type="status" value="NOT_ANNOTATED_CDS"/>
    <property type="molecule type" value="Genomic_DNA"/>
</dbReference>
<feature type="transmembrane region" description="Helical" evidence="1">
    <location>
        <begin position="71"/>
        <end position="90"/>
    </location>
</feature>
<dbReference type="AlphaFoldDB" id="T1KJF9"/>
<accession>T1KJF9</accession>
<protein>
    <recommendedName>
        <fullName evidence="4">Gustatory receptor</fullName>
    </recommendedName>
</protein>
<evidence type="ECO:0008006" key="4">
    <source>
        <dbReference type="Google" id="ProtNLM"/>
    </source>
</evidence>
<reference evidence="3" key="1">
    <citation type="submission" date="2011-08" db="EMBL/GenBank/DDBJ databases">
        <authorList>
            <person name="Rombauts S."/>
        </authorList>
    </citation>
    <scope>NUCLEOTIDE SEQUENCE</scope>
    <source>
        <strain evidence="3">London</strain>
    </source>
</reference>
<name>T1KJF9_TETUR</name>
<sequence>MINQAFVKNVCIKTALFIVGLPNEDDHEEETIAAFYQWCQLSIFFGSTMNGYKRYSSATTNAIASFHRKNFLIRFCNIISIIRLFILLLYDNEVVSIFGGDPLFHSKQRVLTISIIFIGLLTGFFAREIFMSLEAKSNTEIYFCFECFLQSNGFNHLNLQMISSRAIIYRYIVHFFSIFWMRFMCLCIPFLTILLNTTIIVNPYFYQIPSYTIFSIFWSIPLTLAAIFNIVGFASISGYVIMSGLYYLNRLESICSTAVHITEKDREIEDKFVISLILRFIGHSNDVDHFLNVLAFLILYYILAVSFIGNLLIFAGFIARLHSDIIANMCSFLGVFIMGLLAMACYTEGSFLTKLHLLYEKLHLISESRLKMKTKMKILEVMDRIIGPYNGVKAGDLATISKHFFVIFLLENASTLMLITVNTRSLLE</sequence>
<keyword evidence="3" id="KW-1185">Reference proteome</keyword>
<feature type="transmembrane region" description="Helical" evidence="1">
    <location>
        <begin position="215"/>
        <end position="241"/>
    </location>
</feature>
<evidence type="ECO:0000256" key="1">
    <source>
        <dbReference type="SAM" id="Phobius"/>
    </source>
</evidence>
<dbReference type="HOGENOM" id="CLU_048807_0_0_1"/>
<keyword evidence="1" id="KW-0472">Membrane</keyword>
<keyword evidence="1" id="KW-1133">Transmembrane helix</keyword>